<comment type="caution">
    <text evidence="1">The sequence shown here is derived from an EMBL/GenBank/DDBJ whole genome shotgun (WGS) entry which is preliminary data.</text>
</comment>
<gene>
    <name evidence="1" type="ORF">AVEN_23278_1</name>
</gene>
<evidence type="ECO:0000313" key="1">
    <source>
        <dbReference type="EMBL" id="GBN59522.1"/>
    </source>
</evidence>
<reference evidence="1 2" key="1">
    <citation type="journal article" date="2019" name="Sci. Rep.">
        <title>Orb-weaving spider Araneus ventricosus genome elucidates the spidroin gene catalogue.</title>
        <authorList>
            <person name="Kono N."/>
            <person name="Nakamura H."/>
            <person name="Ohtoshi R."/>
            <person name="Moran D.A.P."/>
            <person name="Shinohara A."/>
            <person name="Yoshida Y."/>
            <person name="Fujiwara M."/>
            <person name="Mori M."/>
            <person name="Tomita M."/>
            <person name="Arakawa K."/>
        </authorList>
    </citation>
    <scope>NUCLEOTIDE SEQUENCE [LARGE SCALE GENOMIC DNA]</scope>
</reference>
<dbReference type="Proteomes" id="UP000499080">
    <property type="component" value="Unassembled WGS sequence"/>
</dbReference>
<dbReference type="OrthoDB" id="1681765at2759"/>
<evidence type="ECO:0008006" key="3">
    <source>
        <dbReference type="Google" id="ProtNLM"/>
    </source>
</evidence>
<keyword evidence="2" id="KW-1185">Reference proteome</keyword>
<proteinExistence type="predicted"/>
<accession>A0A4Y2Q8G0</accession>
<dbReference type="AlphaFoldDB" id="A0A4Y2Q8G0"/>
<organism evidence="1 2">
    <name type="scientific">Araneus ventricosus</name>
    <name type="common">Orbweaver spider</name>
    <name type="synonym">Epeira ventricosa</name>
    <dbReference type="NCBI Taxonomy" id="182803"/>
    <lineage>
        <taxon>Eukaryota</taxon>
        <taxon>Metazoa</taxon>
        <taxon>Ecdysozoa</taxon>
        <taxon>Arthropoda</taxon>
        <taxon>Chelicerata</taxon>
        <taxon>Arachnida</taxon>
        <taxon>Araneae</taxon>
        <taxon>Araneomorphae</taxon>
        <taxon>Entelegynae</taxon>
        <taxon>Araneoidea</taxon>
        <taxon>Araneidae</taxon>
        <taxon>Araneus</taxon>
    </lineage>
</organism>
<dbReference type="EMBL" id="BGPR01013168">
    <property type="protein sequence ID" value="GBN59522.1"/>
    <property type="molecule type" value="Genomic_DNA"/>
</dbReference>
<name>A0A4Y2Q8G0_ARAVE</name>
<evidence type="ECO:0000313" key="2">
    <source>
        <dbReference type="Proteomes" id="UP000499080"/>
    </source>
</evidence>
<protein>
    <recommendedName>
        <fullName evidence="3">DDE Tnp4 domain-containing protein</fullName>
    </recommendedName>
</protein>
<sequence>MSFIQNAALCLMSLRQPNQLDGHGTKVAQSFLQSSESTIADNQLSQSISAECWQNMKGRKSTKYLIGQVFDKLEDLSIKFGSESLLKPLSTLQFRENLLNVTAGLATDTMSSIVEMNLHKLNIQHFGLFKPHKKFKRAAGSPSLGYSVISCAELDFGTLNNNWFVFLWPISIDTDFTVDIVEACIVLHNFVHDQDWFSPEDTTTAIGLQDLPGESMARGVLQANTVRNMLSKYFVSSVGAFPWQKSKI</sequence>